<dbReference type="EMBL" id="JAQZSM010000034">
    <property type="protein sequence ID" value="MDD7973441.1"/>
    <property type="molecule type" value="Genomic_DNA"/>
</dbReference>
<dbReference type="Proteomes" id="UP001431784">
    <property type="component" value="Unassembled WGS sequence"/>
</dbReference>
<protein>
    <submittedName>
        <fullName evidence="1">Uncharacterized protein</fullName>
    </submittedName>
</protein>
<evidence type="ECO:0000313" key="1">
    <source>
        <dbReference type="EMBL" id="MDD7973441.1"/>
    </source>
</evidence>
<reference evidence="1" key="1">
    <citation type="submission" date="2023-02" db="EMBL/GenBank/DDBJ databases">
        <title>Description of Roseinatronobacter alkalisoli sp. nov., an alkaliphilic bacerium isolated from soda soil.</title>
        <authorList>
            <person name="Wei W."/>
        </authorList>
    </citation>
    <scope>NUCLEOTIDE SEQUENCE</scope>
    <source>
        <strain evidence="1">HJB301</strain>
    </source>
</reference>
<gene>
    <name evidence="1" type="ORF">PUT78_20460</name>
</gene>
<organism evidence="1 2">
    <name type="scientific">Roseinatronobacter alkalisoli</name>
    <dbReference type="NCBI Taxonomy" id="3028235"/>
    <lineage>
        <taxon>Bacteria</taxon>
        <taxon>Pseudomonadati</taxon>
        <taxon>Pseudomonadota</taxon>
        <taxon>Alphaproteobacteria</taxon>
        <taxon>Rhodobacterales</taxon>
        <taxon>Paracoccaceae</taxon>
        <taxon>Roseinatronobacter</taxon>
    </lineage>
</organism>
<dbReference type="RefSeq" id="WP_274354110.1">
    <property type="nucleotide sequence ID" value="NZ_JAQZSM010000034.1"/>
</dbReference>
<proteinExistence type="predicted"/>
<sequence>MFADGLLTQDITYWATPASSPMLLKGRWSVSRRHLFTAGETEAFPQGSIISHPKLELGGLASLGAALDAPSLLEVPSLHWVAHSKYTTGFTGSVGLYRSDVKPVWTDFTESVDIFPVTKSDTGRSFNFARQAVPAYAGIASVKLVSDAVRNRYAGQFNQSWQVVVTLPRTATTEAINRADVEWGGKVIEIEGAALRDKSGNPLVLSWGGSLRDVV</sequence>
<name>A0ABT5TGG4_9RHOB</name>
<keyword evidence="2" id="KW-1185">Reference proteome</keyword>
<comment type="caution">
    <text evidence="1">The sequence shown here is derived from an EMBL/GenBank/DDBJ whole genome shotgun (WGS) entry which is preliminary data.</text>
</comment>
<evidence type="ECO:0000313" key="2">
    <source>
        <dbReference type="Proteomes" id="UP001431784"/>
    </source>
</evidence>
<accession>A0ABT5TGG4</accession>